<sequence>MSPLILLNVILTYHNRHYFTILFITFYEEI</sequence>
<organism evidence="1 2">
    <name type="scientific">Staphylococcus phage phiSa2wa_st72</name>
    <dbReference type="NCBI Taxonomy" id="2060953"/>
    <lineage>
        <taxon>Viruses</taxon>
        <taxon>Duplodnaviria</taxon>
        <taxon>Heunggongvirae</taxon>
        <taxon>Uroviricota</taxon>
        <taxon>Caudoviricetes</taxon>
        <taxon>Triavirus</taxon>
        <taxon>Triavirus P240</taxon>
    </lineage>
</organism>
<protein>
    <submittedName>
        <fullName evidence="1">Uncharacterized protein</fullName>
    </submittedName>
</protein>
<dbReference type="EMBL" id="MG029513">
    <property type="protein sequence ID" value="AUM57953.1"/>
    <property type="molecule type" value="Genomic_DNA"/>
</dbReference>
<dbReference type="Proteomes" id="UP000241877">
    <property type="component" value="Segment"/>
</dbReference>
<name>A0A2I6PE15_9CAUD</name>
<evidence type="ECO:0000313" key="1">
    <source>
        <dbReference type="EMBL" id="AUM57953.1"/>
    </source>
</evidence>
<reference evidence="2" key="1">
    <citation type="submission" date="2017-10" db="EMBL/GenBank/DDBJ databases">
        <title>Characterization of PVL bacteriophage from community-associated Staphylococcus aureus in Western Australia.</title>
        <authorList>
            <person name="O'Brien F.G."/>
            <person name="Baines S.L."/>
            <person name="Howden B.P."/>
            <person name="Coombs G.W."/>
        </authorList>
    </citation>
    <scope>NUCLEOTIDE SEQUENCE [LARGE SCALE GENOMIC DNA]</scope>
</reference>
<proteinExistence type="predicted"/>
<evidence type="ECO:0000313" key="2">
    <source>
        <dbReference type="Proteomes" id="UP000241877"/>
    </source>
</evidence>
<accession>A0A2I6PE15</accession>